<dbReference type="InterPro" id="IPR016181">
    <property type="entry name" value="Acyl_CoA_acyltransferase"/>
</dbReference>
<name>W9GHJ6_9MICO</name>
<dbReference type="RefSeq" id="WP_051509856.1">
    <property type="nucleotide sequence ID" value="NZ_AWSA01000003.1"/>
</dbReference>
<dbReference type="STRING" id="1386089.N865_18685"/>
<dbReference type="CDD" id="cd04301">
    <property type="entry name" value="NAT_SF"/>
    <property type="match status" value="1"/>
</dbReference>
<comment type="caution">
    <text evidence="2">The sequence shown here is derived from an EMBL/GenBank/DDBJ whole genome shotgun (WGS) entry which is preliminary data.</text>
</comment>
<dbReference type="eggNOG" id="COG0456">
    <property type="taxonomic scope" value="Bacteria"/>
</dbReference>
<evidence type="ECO:0000313" key="3">
    <source>
        <dbReference type="Proteomes" id="UP000019489"/>
    </source>
</evidence>
<dbReference type="GO" id="GO:0016747">
    <property type="term" value="F:acyltransferase activity, transferring groups other than amino-acyl groups"/>
    <property type="evidence" value="ECO:0007669"/>
    <property type="project" value="InterPro"/>
</dbReference>
<dbReference type="AlphaFoldDB" id="W9GHJ6"/>
<sequence length="231" mass="24623">MRDDADGPLSRHIRTLAASWRAMAAPHPGSWVVEDEGVVASRVPDHPVLDNAILLEPGALPCLRELYPPTSAYAVWTHSPGCAAVVEAAGFARSEVTHPMVCRIEDAPPPTEADRSAVVGGRPVDVVDELNGLDPDLLAGVEGLEVWTDRGGDSCAALFRCDDDVNVSMVATRPEARRRGLASAVLRVALADARARGAVTASLQSSEMAVGLYAGLGFRQVATWQEWQLPR</sequence>
<proteinExistence type="predicted"/>
<dbReference type="Proteomes" id="UP000019489">
    <property type="component" value="Unassembled WGS sequence"/>
</dbReference>
<accession>W9GHJ6</accession>
<dbReference type="SUPFAM" id="SSF55729">
    <property type="entry name" value="Acyl-CoA N-acyltransferases (Nat)"/>
    <property type="match status" value="1"/>
</dbReference>
<dbReference type="InterPro" id="IPR000182">
    <property type="entry name" value="GNAT_dom"/>
</dbReference>
<dbReference type="Gene3D" id="3.40.630.30">
    <property type="match status" value="1"/>
</dbReference>
<gene>
    <name evidence="2" type="ORF">N865_18685</name>
</gene>
<evidence type="ECO:0000313" key="2">
    <source>
        <dbReference type="EMBL" id="EWT03364.1"/>
    </source>
</evidence>
<reference evidence="2 3" key="1">
    <citation type="submission" date="2013-08" db="EMBL/GenBank/DDBJ databases">
        <title>Intrasporangium oryzae NRRL B-24470.</title>
        <authorList>
            <person name="Liu H."/>
            <person name="Wang G."/>
        </authorList>
    </citation>
    <scope>NUCLEOTIDE SEQUENCE [LARGE SCALE GENOMIC DNA]</scope>
    <source>
        <strain evidence="2 3">NRRL B-24470</strain>
    </source>
</reference>
<organism evidence="2 3">
    <name type="scientific">Intrasporangium oryzae NRRL B-24470</name>
    <dbReference type="NCBI Taxonomy" id="1386089"/>
    <lineage>
        <taxon>Bacteria</taxon>
        <taxon>Bacillati</taxon>
        <taxon>Actinomycetota</taxon>
        <taxon>Actinomycetes</taxon>
        <taxon>Micrococcales</taxon>
        <taxon>Intrasporangiaceae</taxon>
        <taxon>Intrasporangium</taxon>
    </lineage>
</organism>
<dbReference type="PROSITE" id="PS51186">
    <property type="entry name" value="GNAT"/>
    <property type="match status" value="1"/>
</dbReference>
<evidence type="ECO:0000259" key="1">
    <source>
        <dbReference type="PROSITE" id="PS51186"/>
    </source>
</evidence>
<keyword evidence="3" id="KW-1185">Reference proteome</keyword>
<dbReference type="Pfam" id="PF13508">
    <property type="entry name" value="Acetyltransf_7"/>
    <property type="match status" value="1"/>
</dbReference>
<dbReference type="EMBL" id="AWSA01000003">
    <property type="protein sequence ID" value="EWT03364.1"/>
    <property type="molecule type" value="Genomic_DNA"/>
</dbReference>
<feature type="domain" description="N-acetyltransferase" evidence="1">
    <location>
        <begin position="105"/>
        <end position="231"/>
    </location>
</feature>
<protein>
    <recommendedName>
        <fullName evidence="1">N-acetyltransferase domain-containing protein</fullName>
    </recommendedName>
</protein>